<proteinExistence type="predicted"/>
<reference evidence="3" key="1">
    <citation type="journal article" date="2019" name="Int. J. Syst. Evol. Microbiol.">
        <title>The Global Catalogue of Microorganisms (GCM) 10K type strain sequencing project: providing services to taxonomists for standard genome sequencing and annotation.</title>
        <authorList>
            <consortium name="The Broad Institute Genomics Platform"/>
            <consortium name="The Broad Institute Genome Sequencing Center for Infectious Disease"/>
            <person name="Wu L."/>
            <person name="Ma J."/>
        </authorList>
    </citation>
    <scope>NUCLEOTIDE SEQUENCE [LARGE SCALE GENOMIC DNA]</scope>
    <source>
        <strain evidence="3">JCM 4733</strain>
    </source>
</reference>
<dbReference type="RefSeq" id="WP_229917689.1">
    <property type="nucleotide sequence ID" value="NZ_BMVN01000041.1"/>
</dbReference>
<keyword evidence="3" id="KW-1185">Reference proteome</keyword>
<comment type="caution">
    <text evidence="2">The sequence shown here is derived from an EMBL/GenBank/DDBJ whole genome shotgun (WGS) entry which is preliminary data.</text>
</comment>
<accession>A0ABQ3D9B0</accession>
<evidence type="ECO:0000256" key="1">
    <source>
        <dbReference type="SAM" id="MobiDB-lite"/>
    </source>
</evidence>
<protein>
    <recommendedName>
        <fullName evidence="4">Lipoprotein</fullName>
    </recommendedName>
</protein>
<evidence type="ECO:0000313" key="3">
    <source>
        <dbReference type="Proteomes" id="UP000653644"/>
    </source>
</evidence>
<sequence>MPTGVNVGRRFRPLLRRVDVIKQVHQAAVVVAAVLALSGCGGAESGKEKPSASPVSTPTGGAVDGTPSAQDTDDKVDATLTGSWASFSAGPPVVLRIEGSRVELLGESHCRGTLSKEDGGHVIRLKCDDGNTDRTLGKVYRSRTSTMTVDWEGYGADSLERIGNESLAA</sequence>
<dbReference type="EMBL" id="BMVN01000041">
    <property type="protein sequence ID" value="GHA59535.1"/>
    <property type="molecule type" value="Genomic_DNA"/>
</dbReference>
<feature type="region of interest" description="Disordered" evidence="1">
    <location>
        <begin position="43"/>
        <end position="75"/>
    </location>
</feature>
<evidence type="ECO:0000313" key="2">
    <source>
        <dbReference type="EMBL" id="GHA59535.1"/>
    </source>
</evidence>
<organism evidence="2 3">
    <name type="scientific">Streptomyces canarius</name>
    <dbReference type="NCBI Taxonomy" id="285453"/>
    <lineage>
        <taxon>Bacteria</taxon>
        <taxon>Bacillati</taxon>
        <taxon>Actinomycetota</taxon>
        <taxon>Actinomycetes</taxon>
        <taxon>Kitasatosporales</taxon>
        <taxon>Streptomycetaceae</taxon>
        <taxon>Streptomyces</taxon>
    </lineage>
</organism>
<gene>
    <name evidence="2" type="ORF">GCM10010345_74820</name>
</gene>
<name>A0ABQ3D9B0_9ACTN</name>
<dbReference type="Proteomes" id="UP000653644">
    <property type="component" value="Unassembled WGS sequence"/>
</dbReference>
<evidence type="ECO:0008006" key="4">
    <source>
        <dbReference type="Google" id="ProtNLM"/>
    </source>
</evidence>